<feature type="transmembrane region" description="Helical" evidence="8">
    <location>
        <begin position="345"/>
        <end position="367"/>
    </location>
</feature>
<dbReference type="EMBL" id="CP000116">
    <property type="protein sequence ID" value="AAZ97487.1"/>
    <property type="molecule type" value="Genomic_DNA"/>
</dbReference>
<accession>Q3SIN8</accession>
<dbReference type="HOGENOM" id="CLU_504099_0_0_4"/>
<dbReference type="GO" id="GO:0009103">
    <property type="term" value="P:lipopolysaccharide biosynthetic process"/>
    <property type="evidence" value="ECO:0007669"/>
    <property type="project" value="TreeGrafter"/>
</dbReference>
<comment type="subcellular location">
    <subcellularLocation>
        <location evidence="1">Cell membrane</location>
        <topology evidence="1">Multi-pass membrane protein</topology>
    </subcellularLocation>
</comment>
<evidence type="ECO:0000256" key="3">
    <source>
        <dbReference type="ARBA" id="ARBA00022676"/>
    </source>
</evidence>
<keyword evidence="5 8" id="KW-0812">Transmembrane</keyword>
<keyword evidence="4 10" id="KW-0808">Transferase</keyword>
<dbReference type="KEGG" id="tbd:Tbd_1534"/>
<dbReference type="STRING" id="292415.Tbd_1534"/>
<dbReference type="PANTHER" id="PTHR33908">
    <property type="entry name" value="MANNOSYLTRANSFERASE YKCB-RELATED"/>
    <property type="match status" value="1"/>
</dbReference>
<keyword evidence="7 8" id="KW-0472">Membrane</keyword>
<feature type="domain" description="Glycosyltransferase RgtA/B/C/D-like" evidence="9">
    <location>
        <begin position="66"/>
        <end position="205"/>
    </location>
</feature>
<organism evidence="10 11">
    <name type="scientific">Thiobacillus denitrificans (strain ATCC 25259 / T1)</name>
    <dbReference type="NCBI Taxonomy" id="292415"/>
    <lineage>
        <taxon>Bacteria</taxon>
        <taxon>Pseudomonadati</taxon>
        <taxon>Pseudomonadota</taxon>
        <taxon>Betaproteobacteria</taxon>
        <taxon>Nitrosomonadales</taxon>
        <taxon>Thiobacillaceae</taxon>
        <taxon>Thiobacillus</taxon>
    </lineage>
</organism>
<keyword evidence="3" id="KW-0328">Glycosyltransferase</keyword>
<feature type="transmembrane region" description="Helical" evidence="8">
    <location>
        <begin position="171"/>
        <end position="196"/>
    </location>
</feature>
<feature type="transmembrane region" description="Helical" evidence="8">
    <location>
        <begin position="208"/>
        <end position="228"/>
    </location>
</feature>
<dbReference type="PANTHER" id="PTHR33908:SF3">
    <property type="entry name" value="UNDECAPRENYL PHOSPHATE-ALPHA-4-AMINO-4-DEOXY-L-ARABINOSE ARABINOSYL TRANSFERASE"/>
    <property type="match status" value="1"/>
</dbReference>
<evidence type="ECO:0000256" key="6">
    <source>
        <dbReference type="ARBA" id="ARBA00022989"/>
    </source>
</evidence>
<evidence type="ECO:0000256" key="4">
    <source>
        <dbReference type="ARBA" id="ARBA00022679"/>
    </source>
</evidence>
<dbReference type="RefSeq" id="WP_011312046.1">
    <property type="nucleotide sequence ID" value="NC_007404.1"/>
</dbReference>
<evidence type="ECO:0000256" key="2">
    <source>
        <dbReference type="ARBA" id="ARBA00022475"/>
    </source>
</evidence>
<reference evidence="10 11" key="1">
    <citation type="journal article" date="2006" name="J. Bacteriol.">
        <title>The genome sequence of the obligately chemolithoautotrophic, facultatively anaerobic bacterium Thiobacillus denitrificans.</title>
        <authorList>
            <person name="Beller H.R."/>
            <person name="Chain P.S."/>
            <person name="Letain T.E."/>
            <person name="Chakicherla A."/>
            <person name="Larimer F.W."/>
            <person name="Richardson P.M."/>
            <person name="Coleman M.A."/>
            <person name="Wood A.P."/>
            <person name="Kelly D.P."/>
        </authorList>
    </citation>
    <scope>NUCLEOTIDE SEQUENCE [LARGE SCALE GENOMIC DNA]</scope>
    <source>
        <strain evidence="10 11">ATCC 25259</strain>
    </source>
</reference>
<feature type="transmembrane region" description="Helical" evidence="8">
    <location>
        <begin position="296"/>
        <end position="315"/>
    </location>
</feature>
<dbReference type="Pfam" id="PF13231">
    <property type="entry name" value="PMT_2"/>
    <property type="match status" value="1"/>
</dbReference>
<dbReference type="eggNOG" id="COG1807">
    <property type="taxonomic scope" value="Bacteria"/>
</dbReference>
<gene>
    <name evidence="10" type="ordered locus">Tbd_1534</name>
</gene>
<keyword evidence="11" id="KW-1185">Reference proteome</keyword>
<evidence type="ECO:0000256" key="5">
    <source>
        <dbReference type="ARBA" id="ARBA00022692"/>
    </source>
</evidence>
<evidence type="ECO:0000313" key="10">
    <source>
        <dbReference type="EMBL" id="AAZ97487.1"/>
    </source>
</evidence>
<dbReference type="GO" id="GO:0010041">
    <property type="term" value="P:response to iron(III) ion"/>
    <property type="evidence" value="ECO:0007669"/>
    <property type="project" value="TreeGrafter"/>
</dbReference>
<dbReference type="InterPro" id="IPR050297">
    <property type="entry name" value="LipidA_mod_glycosyltrf_83"/>
</dbReference>
<feature type="transmembrane region" description="Helical" evidence="8">
    <location>
        <begin position="12"/>
        <end position="30"/>
    </location>
</feature>
<feature type="transmembrane region" description="Helical" evidence="8">
    <location>
        <begin position="261"/>
        <end position="284"/>
    </location>
</feature>
<feature type="transmembrane region" description="Helical" evidence="8">
    <location>
        <begin position="129"/>
        <end position="151"/>
    </location>
</feature>
<evidence type="ECO:0000256" key="1">
    <source>
        <dbReference type="ARBA" id="ARBA00004651"/>
    </source>
</evidence>
<feature type="transmembrane region" description="Helical" evidence="8">
    <location>
        <begin position="87"/>
        <end position="108"/>
    </location>
</feature>
<feature type="transmembrane region" description="Helical" evidence="8">
    <location>
        <begin position="408"/>
        <end position="427"/>
    </location>
</feature>
<evidence type="ECO:0000313" key="11">
    <source>
        <dbReference type="Proteomes" id="UP000008291"/>
    </source>
</evidence>
<dbReference type="Proteomes" id="UP000008291">
    <property type="component" value="Chromosome"/>
</dbReference>
<name>Q3SIN8_THIDA</name>
<dbReference type="AlphaFoldDB" id="Q3SIN8"/>
<feature type="transmembrane region" description="Helical" evidence="8">
    <location>
        <begin position="379"/>
        <end position="396"/>
    </location>
</feature>
<dbReference type="GO" id="GO:0005886">
    <property type="term" value="C:plasma membrane"/>
    <property type="evidence" value="ECO:0007669"/>
    <property type="project" value="UniProtKB-SubCell"/>
</dbReference>
<keyword evidence="6 8" id="KW-1133">Transmembrane helix</keyword>
<dbReference type="GO" id="GO:0016763">
    <property type="term" value="F:pentosyltransferase activity"/>
    <property type="evidence" value="ECO:0007669"/>
    <property type="project" value="TreeGrafter"/>
</dbReference>
<sequence>MSRSCEPGGRGYLLLSLLLLAGLTMVALMTRPLTPIDETRYVSAAWEMWLRGDFLVPFKNGEPYSHKPPLMFWMIHAGWAMFGVNDWWPRLVMPLFSALALLLTYRLARRLWPGHAGLGGEATLVLVSALWWIVFSTTLMFDVMLACWALLGAHGVLTAAEGKRRGFVLLGIAIGMGVLSKGPVILLDVLPVAVLAPWWNPGLKWHRWFGGVGLAVLLGALLALGWAIPAGFAGGEAYRNAIFWGQTADRMVESFAHRRPVWWYLPLLPVLLFPWFVWSAWWRALARHRRAGLDRGLRFCLAWMLPVFIAFSFISGKQPHYLVPLFPPFALFAVRLLSAHPARGVALPALLAALLGVALVAAASGQIPAVRDQVLAPPPVWPGVTLVVVAIAAWFAGRRGVPAVPNLAVLGATTLALVQLVVGPALGARYDVKPLAQAIAAVQREGRPVANLATYHAQYQFLGRLEAPLVQLRGPETARWLAAHPEAYAVVYLEDESALASIPARHKQAYRGGAVALVDAHAATALLAAHVE</sequence>
<keyword evidence="2" id="KW-1003">Cell membrane</keyword>
<evidence type="ECO:0000256" key="8">
    <source>
        <dbReference type="SAM" id="Phobius"/>
    </source>
</evidence>
<evidence type="ECO:0000256" key="7">
    <source>
        <dbReference type="ARBA" id="ARBA00023136"/>
    </source>
</evidence>
<dbReference type="CAZy" id="GT83">
    <property type="family name" value="Glycosyltransferase Family 83"/>
</dbReference>
<proteinExistence type="predicted"/>
<protein>
    <submittedName>
        <fullName evidence="10">Putative glycosyltransferase</fullName>
    </submittedName>
</protein>
<evidence type="ECO:0000259" key="9">
    <source>
        <dbReference type="Pfam" id="PF13231"/>
    </source>
</evidence>
<dbReference type="OrthoDB" id="9775035at2"/>
<dbReference type="InterPro" id="IPR038731">
    <property type="entry name" value="RgtA/B/C-like"/>
</dbReference>